<sequence length="583" mass="64304">MIKKSFKYIIFIALVMFSSEGFSQSISLDQLRPTVPTSMRETALDGNLQNEGFEVRLYDYQAIDGSRQIRELIFINSLSGLNAANQRFAIPQEDYAEMRLDFLSSQFVTMSSNLSEMIRQRVTHPLLYILDKEVMQITSQGEADRYLRARQLPITDSFFETDLAVDGVSSNSINCPSRWRCRTFNPSGQLFNFNVSDTIALRNNQHVNVNLDVSGGGQSNASLDVHYRYKRRFRIPYKVRVDYTEAKLSYDFNGDIRLTGNASRSIKGLEKQLHRQVVYERVFMVGLIPVLVDAVTYVKVGTGDLNLSAGGTIGLERPLFVNGAFHYLCSDSNCTNLSQSHNNISDTIRARNLSGSVLATASINPYLNVAIRGRLYRNIAAEVGLQPSIAVNLSGYSGNQCGDGNGNGSNELVNSAILRGDFLAGVTWFGRAFSATTPRNYRTIHSTPLIYADFLNPSTSLSPIVRSNVNGGNVALAVELRPCARTALHRNHQNFSVTWSDGQLPSTISRLSGTHHINRTFNRVGQYSVTVRHENGSATTHNIHIQSTGGTSPPPPGAVTPPPPPSPPPTLPTHPNCPLCVIP</sequence>
<accession>A0A327WP17</accession>
<gene>
    <name evidence="3" type="ORF">B0I24_11717</name>
</gene>
<dbReference type="EMBL" id="QLMD01000017">
    <property type="protein sequence ID" value="RAJ93611.1"/>
    <property type="molecule type" value="Genomic_DNA"/>
</dbReference>
<dbReference type="OrthoDB" id="7065838at2"/>
<feature type="chain" id="PRO_5016433675" description="PKD domain-containing protein" evidence="2">
    <location>
        <begin position="24"/>
        <end position="583"/>
    </location>
</feature>
<name>A0A327WP17_9GAMM</name>
<reference evidence="3 4" key="1">
    <citation type="submission" date="2018-06" db="EMBL/GenBank/DDBJ databases">
        <title>Genomic Encyclopedia of Type Strains, Phase III (KMG-III): the genomes of soil and plant-associated and newly described type strains.</title>
        <authorList>
            <person name="Whitman W."/>
        </authorList>
    </citation>
    <scope>NUCLEOTIDE SEQUENCE [LARGE SCALE GENOMIC DNA]</scope>
    <source>
        <strain evidence="3 4">CGMCC 1.15366</strain>
    </source>
</reference>
<evidence type="ECO:0000313" key="3">
    <source>
        <dbReference type="EMBL" id="RAJ93611.1"/>
    </source>
</evidence>
<feature type="region of interest" description="Disordered" evidence="1">
    <location>
        <begin position="538"/>
        <end position="577"/>
    </location>
</feature>
<keyword evidence="2" id="KW-0732">Signal</keyword>
<protein>
    <recommendedName>
        <fullName evidence="5">PKD domain-containing protein</fullName>
    </recommendedName>
</protein>
<comment type="caution">
    <text evidence="3">The sequence shown here is derived from an EMBL/GenBank/DDBJ whole genome shotgun (WGS) entry which is preliminary data.</text>
</comment>
<evidence type="ECO:0000256" key="2">
    <source>
        <dbReference type="SAM" id="SignalP"/>
    </source>
</evidence>
<dbReference type="Proteomes" id="UP000249203">
    <property type="component" value="Unassembled WGS sequence"/>
</dbReference>
<feature type="signal peptide" evidence="2">
    <location>
        <begin position="1"/>
        <end position="23"/>
    </location>
</feature>
<organism evidence="3 4">
    <name type="scientific">Aliidiomarina maris</name>
    <dbReference type="NCBI Taxonomy" id="531312"/>
    <lineage>
        <taxon>Bacteria</taxon>
        <taxon>Pseudomonadati</taxon>
        <taxon>Pseudomonadota</taxon>
        <taxon>Gammaproteobacteria</taxon>
        <taxon>Alteromonadales</taxon>
        <taxon>Idiomarinaceae</taxon>
        <taxon>Aliidiomarina</taxon>
    </lineage>
</organism>
<evidence type="ECO:0000256" key="1">
    <source>
        <dbReference type="SAM" id="MobiDB-lite"/>
    </source>
</evidence>
<evidence type="ECO:0008006" key="5">
    <source>
        <dbReference type="Google" id="ProtNLM"/>
    </source>
</evidence>
<feature type="compositionally biased region" description="Pro residues" evidence="1">
    <location>
        <begin position="552"/>
        <end position="572"/>
    </location>
</feature>
<proteinExistence type="predicted"/>
<dbReference type="AlphaFoldDB" id="A0A327WP17"/>
<dbReference type="RefSeq" id="WP_126819016.1">
    <property type="nucleotide sequence ID" value="NZ_PIPK01000017.1"/>
</dbReference>
<evidence type="ECO:0000313" key="4">
    <source>
        <dbReference type="Proteomes" id="UP000249203"/>
    </source>
</evidence>